<accession>A0A1Y1JTH1</accession>
<organism evidence="2 3">
    <name type="scientific">Plasmodium gonderi</name>
    <dbReference type="NCBI Taxonomy" id="77519"/>
    <lineage>
        <taxon>Eukaryota</taxon>
        <taxon>Sar</taxon>
        <taxon>Alveolata</taxon>
        <taxon>Apicomplexa</taxon>
        <taxon>Aconoidasida</taxon>
        <taxon>Haemosporida</taxon>
        <taxon>Plasmodiidae</taxon>
        <taxon>Plasmodium</taxon>
        <taxon>Plasmodium (Plasmodium)</taxon>
    </lineage>
</organism>
<evidence type="ECO:0000313" key="3">
    <source>
        <dbReference type="Proteomes" id="UP000195521"/>
    </source>
</evidence>
<reference evidence="3" key="1">
    <citation type="submission" date="2017-04" db="EMBL/GenBank/DDBJ databases">
        <title>Plasmodium gonderi genome.</title>
        <authorList>
            <person name="Arisue N."/>
            <person name="Honma H."/>
            <person name="Kawai S."/>
            <person name="Tougan T."/>
            <person name="Tanabe K."/>
            <person name="Horii T."/>
        </authorList>
    </citation>
    <scope>NUCLEOTIDE SEQUENCE [LARGE SCALE GENOMIC DNA]</scope>
    <source>
        <strain evidence="3">ATCC 30045</strain>
    </source>
</reference>
<name>A0A1Y1JTH1_PLAGO</name>
<keyword evidence="3" id="KW-1185">Reference proteome</keyword>
<feature type="transmembrane region" description="Helical" evidence="1">
    <location>
        <begin position="221"/>
        <end position="240"/>
    </location>
</feature>
<gene>
    <name evidence="2" type="ORF">PGO_002915</name>
</gene>
<protein>
    <submittedName>
        <fullName evidence="2">Variable surface protein</fullName>
    </submittedName>
</protein>
<dbReference type="EMBL" id="BDQF01000314">
    <property type="protein sequence ID" value="GAW84427.1"/>
    <property type="molecule type" value="Genomic_DNA"/>
</dbReference>
<dbReference type="Proteomes" id="UP000195521">
    <property type="component" value="Unassembled WGS sequence"/>
</dbReference>
<keyword evidence="1" id="KW-0812">Transmembrane</keyword>
<dbReference type="RefSeq" id="XP_028547016.1">
    <property type="nucleotide sequence ID" value="XM_028691215.1"/>
</dbReference>
<dbReference type="AlphaFoldDB" id="A0A1Y1JTH1"/>
<proteinExistence type="predicted"/>
<evidence type="ECO:0000313" key="2">
    <source>
        <dbReference type="EMBL" id="GAW84427.1"/>
    </source>
</evidence>
<dbReference type="OrthoDB" id="10286000at2759"/>
<keyword evidence="1" id="KW-0472">Membrane</keyword>
<sequence length="295" mass="34968">MTHISSVKKDFDFTGIFPKCRTEYIAATVVDNNAFYSECSNISREEGIKDYYYINFCSKLSNYLNHIKNKSDETDIKRSCKYLNYKIKDELKKLKPYCNSEKECYKKIVNSFKVRKNLEFDKCEEYIENLDEGTFYVLVYLNDLYGELENFEQNKDMSLFGSIILSTYSRLSRICEQSDNESFRVLLEDFKLNNNVIEKDITVCPKFNTFLHNSSRKRPRIVVLASFITTFTILIIAFILHKYTPFFIYLQVCIRKLRSVWSKKNNESTNIINIHQGEYKIFSEEVHRITYGSLF</sequence>
<evidence type="ECO:0000256" key="1">
    <source>
        <dbReference type="SAM" id="Phobius"/>
    </source>
</evidence>
<dbReference type="GeneID" id="39745235"/>
<comment type="caution">
    <text evidence="2">The sequence shown here is derived from an EMBL/GenBank/DDBJ whole genome shotgun (WGS) entry which is preliminary data.</text>
</comment>
<keyword evidence="1" id="KW-1133">Transmembrane helix</keyword>